<dbReference type="Gene3D" id="1.25.40.10">
    <property type="entry name" value="Tetratricopeptide repeat domain"/>
    <property type="match status" value="3"/>
</dbReference>
<keyword evidence="3" id="KW-0963">Cytoplasm</keyword>
<feature type="repeat" description="TPR" evidence="10">
    <location>
        <begin position="385"/>
        <end position="418"/>
    </location>
</feature>
<evidence type="ECO:0000256" key="5">
    <source>
        <dbReference type="ARBA" id="ARBA00022737"/>
    </source>
</evidence>
<dbReference type="PANTHER" id="PTHR45783">
    <property type="entry name" value="KINESIN LIGHT CHAIN"/>
    <property type="match status" value="1"/>
</dbReference>
<evidence type="ECO:0000256" key="10">
    <source>
        <dbReference type="PROSITE-ProRule" id="PRU00339"/>
    </source>
</evidence>
<sequence>MNPLSTASITQNNEETYASLLVSIEAGIGMLQIFIAVCDADIQREQLIAKYTRELAPNIQTYRVTLNPQEPSLRLAILQQVSLGENIVAMVTGTETLGLGKNDDSLDKFFGYLQWTREGLRELKMPIVLWLSFRIFRQLAKKAPDFYSWRNGIFQFESEPSLVTNKQPFIEEIESIEDQELSSIFDVEQLESSLEKAINQWGENSSKVETLYSQLGALYANHVQSGKATDRDNELILAEEYLKKAIALQTQFKRENSLPVSLTNLAGLYSFQGRYKEAEPLYQQVLSMTQKLLGIEHPDVATSLNNLAGLYESQGRYEAAEPLYQQALSLYQKLLGSEHPSVATSLNNLAYLYQSQGRYKEAEPLYQQALSLYQKLLGSEHPDVATSLNNLARLYYFQGRYEEAEPLYQQALSMTQKLLGSEHPSVASSLNNLAGLYESQGRYKEAEPLYQQALSIKQKLLGSEHPSVATSLNNLAYLYESQGRYEAAEPLYQQALSMTQKLLGSEHPSVATSLNNLAGLYYFQGRYEAAEPLYQQALSIAERTLGENHPNTNTIRNNYTKLRQQNAQ</sequence>
<accession>B7K2E6</accession>
<evidence type="ECO:0000256" key="2">
    <source>
        <dbReference type="ARBA" id="ARBA00009622"/>
    </source>
</evidence>
<dbReference type="Proteomes" id="UP000008204">
    <property type="component" value="Chromosome"/>
</dbReference>
<feature type="repeat" description="TPR" evidence="10">
    <location>
        <begin position="343"/>
        <end position="376"/>
    </location>
</feature>
<evidence type="ECO:0000256" key="6">
    <source>
        <dbReference type="ARBA" id="ARBA00022803"/>
    </source>
</evidence>
<evidence type="ECO:0000256" key="9">
    <source>
        <dbReference type="ARBA" id="ARBA00023212"/>
    </source>
</evidence>
<dbReference type="OrthoDB" id="415148at2"/>
<keyword evidence="9" id="KW-0206">Cytoskeleton</keyword>
<evidence type="ECO:0000256" key="4">
    <source>
        <dbReference type="ARBA" id="ARBA00022701"/>
    </source>
</evidence>
<feature type="repeat" description="TPR" evidence="10">
    <location>
        <begin position="511"/>
        <end position="544"/>
    </location>
</feature>
<dbReference type="InterPro" id="IPR011990">
    <property type="entry name" value="TPR-like_helical_dom_sf"/>
</dbReference>
<dbReference type="InterPro" id="IPR019734">
    <property type="entry name" value="TPR_rpt"/>
</dbReference>
<dbReference type="eggNOG" id="COG0457">
    <property type="taxonomic scope" value="Bacteria"/>
</dbReference>
<evidence type="ECO:0000256" key="1">
    <source>
        <dbReference type="ARBA" id="ARBA00004245"/>
    </source>
</evidence>
<dbReference type="EMBL" id="CP001287">
    <property type="protein sequence ID" value="ACK65282.1"/>
    <property type="molecule type" value="Genomic_DNA"/>
</dbReference>
<feature type="region of interest" description="Disordered" evidence="11">
    <location>
        <begin position="547"/>
        <end position="568"/>
    </location>
</feature>
<dbReference type="SUPFAM" id="SSF48452">
    <property type="entry name" value="TPR-like"/>
    <property type="match status" value="2"/>
</dbReference>
<keyword evidence="4" id="KW-0493">Microtubule</keyword>
<dbReference type="GO" id="GO:0019894">
    <property type="term" value="F:kinesin binding"/>
    <property type="evidence" value="ECO:0007669"/>
    <property type="project" value="TreeGrafter"/>
</dbReference>
<keyword evidence="6 10" id="KW-0802">TPR repeat</keyword>
<keyword evidence="13" id="KW-1185">Reference proteome</keyword>
<dbReference type="HOGENOM" id="CLU_012865_1_0_3"/>
<dbReference type="GO" id="GO:0005871">
    <property type="term" value="C:kinesin complex"/>
    <property type="evidence" value="ECO:0007669"/>
    <property type="project" value="InterPro"/>
</dbReference>
<dbReference type="InterPro" id="IPR002151">
    <property type="entry name" value="Kinesin_light"/>
</dbReference>
<feature type="repeat" description="TPR" evidence="10">
    <location>
        <begin position="301"/>
        <end position="334"/>
    </location>
</feature>
<comment type="similarity">
    <text evidence="2">Belongs to the kinesin light chain family.</text>
</comment>
<dbReference type="AlphaFoldDB" id="B7K2E6"/>
<comment type="subcellular location">
    <subcellularLocation>
        <location evidence="1">Cytoplasm</location>
        <location evidence="1">Cytoskeleton</location>
    </subcellularLocation>
</comment>
<evidence type="ECO:0000313" key="12">
    <source>
        <dbReference type="EMBL" id="ACK65282.1"/>
    </source>
</evidence>
<dbReference type="Pfam" id="PF13374">
    <property type="entry name" value="TPR_10"/>
    <property type="match status" value="1"/>
</dbReference>
<reference evidence="13" key="1">
    <citation type="journal article" date="2011" name="MBio">
        <title>Novel metabolic attributes of the genus Cyanothece, comprising a group of unicellular nitrogen-fixing Cyanobacteria.</title>
        <authorList>
            <person name="Bandyopadhyay A."/>
            <person name="Elvitigala T."/>
            <person name="Welsh E."/>
            <person name="Stockel J."/>
            <person name="Liberton M."/>
            <person name="Min H."/>
            <person name="Sherman L.A."/>
            <person name="Pakrasi H.B."/>
        </authorList>
    </citation>
    <scope>NUCLEOTIDE SEQUENCE [LARGE SCALE GENOMIC DNA]</scope>
    <source>
        <strain evidence="13">PCC 8801</strain>
    </source>
</reference>
<feature type="compositionally biased region" description="Polar residues" evidence="11">
    <location>
        <begin position="549"/>
        <end position="568"/>
    </location>
</feature>
<dbReference type="PROSITE" id="PS50005">
    <property type="entry name" value="TPR"/>
    <property type="match status" value="6"/>
</dbReference>
<keyword evidence="7" id="KW-0175">Coiled coil</keyword>
<proteinExistence type="inferred from homology"/>
<dbReference type="PRINTS" id="PR00381">
    <property type="entry name" value="KINESINLIGHT"/>
</dbReference>
<dbReference type="GO" id="GO:0005874">
    <property type="term" value="C:microtubule"/>
    <property type="evidence" value="ECO:0007669"/>
    <property type="project" value="UniProtKB-KW"/>
</dbReference>
<dbReference type="Pfam" id="PF13424">
    <property type="entry name" value="TPR_12"/>
    <property type="match status" value="3"/>
</dbReference>
<name>B7K2E6_RIPO1</name>
<organism evidence="12 13">
    <name type="scientific">Rippkaea orientalis (strain PCC 8801 / RF-1)</name>
    <name type="common">Cyanothece sp. (strain PCC 8801)</name>
    <dbReference type="NCBI Taxonomy" id="41431"/>
    <lineage>
        <taxon>Bacteria</taxon>
        <taxon>Bacillati</taxon>
        <taxon>Cyanobacteriota</taxon>
        <taxon>Cyanophyceae</taxon>
        <taxon>Oscillatoriophycideae</taxon>
        <taxon>Chroococcales</taxon>
        <taxon>Aphanothecaceae</taxon>
        <taxon>Rippkaea</taxon>
        <taxon>Rippkaea orientalis</taxon>
    </lineage>
</organism>
<dbReference type="KEGG" id="cyp:PCC8801_1215"/>
<dbReference type="PANTHER" id="PTHR45783:SF3">
    <property type="entry name" value="KINESIN LIGHT CHAIN"/>
    <property type="match status" value="1"/>
</dbReference>
<dbReference type="SMART" id="SM00028">
    <property type="entry name" value="TPR"/>
    <property type="match status" value="7"/>
</dbReference>
<feature type="repeat" description="TPR" evidence="10">
    <location>
        <begin position="469"/>
        <end position="502"/>
    </location>
</feature>
<protein>
    <submittedName>
        <fullName evidence="12">TPR repeat-containing protein</fullName>
    </submittedName>
</protein>
<evidence type="ECO:0000256" key="7">
    <source>
        <dbReference type="ARBA" id="ARBA00023054"/>
    </source>
</evidence>
<dbReference type="GO" id="GO:0007018">
    <property type="term" value="P:microtubule-based movement"/>
    <property type="evidence" value="ECO:0007669"/>
    <property type="project" value="TreeGrafter"/>
</dbReference>
<keyword evidence="8" id="KW-0505">Motor protein</keyword>
<keyword evidence="5" id="KW-0677">Repeat</keyword>
<evidence type="ECO:0000313" key="13">
    <source>
        <dbReference type="Proteomes" id="UP000008204"/>
    </source>
</evidence>
<evidence type="ECO:0000256" key="11">
    <source>
        <dbReference type="SAM" id="MobiDB-lite"/>
    </source>
</evidence>
<dbReference type="GO" id="GO:0005737">
    <property type="term" value="C:cytoplasm"/>
    <property type="evidence" value="ECO:0007669"/>
    <property type="project" value="TreeGrafter"/>
</dbReference>
<evidence type="ECO:0000256" key="3">
    <source>
        <dbReference type="ARBA" id="ARBA00022490"/>
    </source>
</evidence>
<evidence type="ECO:0000256" key="8">
    <source>
        <dbReference type="ARBA" id="ARBA00023175"/>
    </source>
</evidence>
<gene>
    <name evidence="12" type="ordered locus">PCC8801_1215</name>
</gene>
<dbReference type="STRING" id="41431.PCC8801_1215"/>
<dbReference type="RefSeq" id="WP_012594556.1">
    <property type="nucleotide sequence ID" value="NC_011726.1"/>
</dbReference>
<feature type="repeat" description="TPR" evidence="10">
    <location>
        <begin position="427"/>
        <end position="460"/>
    </location>
</feature>